<feature type="compositionally biased region" description="Polar residues" evidence="1">
    <location>
        <begin position="87"/>
        <end position="96"/>
    </location>
</feature>
<evidence type="ECO:0000256" key="1">
    <source>
        <dbReference type="SAM" id="MobiDB-lite"/>
    </source>
</evidence>
<evidence type="ECO:0000256" key="2">
    <source>
        <dbReference type="SAM" id="SignalP"/>
    </source>
</evidence>
<dbReference type="EMBL" id="JANBPY010003020">
    <property type="protein sequence ID" value="KAJ1952974.1"/>
    <property type="molecule type" value="Genomic_DNA"/>
</dbReference>
<gene>
    <name evidence="3" type="ORF">IWQ62_006099</name>
</gene>
<feature type="signal peptide" evidence="2">
    <location>
        <begin position="1"/>
        <end position="17"/>
    </location>
</feature>
<comment type="caution">
    <text evidence="3">The sequence shown here is derived from an EMBL/GenBank/DDBJ whole genome shotgun (WGS) entry which is preliminary data.</text>
</comment>
<feature type="compositionally biased region" description="Low complexity" evidence="1">
    <location>
        <begin position="99"/>
        <end position="113"/>
    </location>
</feature>
<organism evidence="3 4">
    <name type="scientific">Dispira parvispora</name>
    <dbReference type="NCBI Taxonomy" id="1520584"/>
    <lineage>
        <taxon>Eukaryota</taxon>
        <taxon>Fungi</taxon>
        <taxon>Fungi incertae sedis</taxon>
        <taxon>Zoopagomycota</taxon>
        <taxon>Kickxellomycotina</taxon>
        <taxon>Dimargaritomycetes</taxon>
        <taxon>Dimargaritales</taxon>
        <taxon>Dimargaritaceae</taxon>
        <taxon>Dispira</taxon>
    </lineage>
</organism>
<evidence type="ECO:0000313" key="3">
    <source>
        <dbReference type="EMBL" id="KAJ1952974.1"/>
    </source>
</evidence>
<keyword evidence="4" id="KW-1185">Reference proteome</keyword>
<keyword evidence="2" id="KW-0732">Signal</keyword>
<name>A0A9W8APR6_9FUNG</name>
<reference evidence="3" key="1">
    <citation type="submission" date="2022-07" db="EMBL/GenBank/DDBJ databases">
        <title>Phylogenomic reconstructions and comparative analyses of Kickxellomycotina fungi.</title>
        <authorList>
            <person name="Reynolds N.K."/>
            <person name="Stajich J.E."/>
            <person name="Barry K."/>
            <person name="Grigoriev I.V."/>
            <person name="Crous P."/>
            <person name="Smith M.E."/>
        </authorList>
    </citation>
    <scope>NUCLEOTIDE SEQUENCE</scope>
    <source>
        <strain evidence="3">RSA 1196</strain>
    </source>
</reference>
<protein>
    <submittedName>
        <fullName evidence="3">Uncharacterized protein</fullName>
    </submittedName>
</protein>
<feature type="compositionally biased region" description="Polar residues" evidence="1">
    <location>
        <begin position="44"/>
        <end position="55"/>
    </location>
</feature>
<feature type="region of interest" description="Disordered" evidence="1">
    <location>
        <begin position="44"/>
        <end position="132"/>
    </location>
</feature>
<feature type="compositionally biased region" description="Low complexity" evidence="1">
    <location>
        <begin position="71"/>
        <end position="86"/>
    </location>
</feature>
<accession>A0A9W8APR6</accession>
<dbReference type="AlphaFoldDB" id="A0A9W8APR6"/>
<dbReference type="Proteomes" id="UP001150925">
    <property type="component" value="Unassembled WGS sequence"/>
</dbReference>
<proteinExistence type="predicted"/>
<feature type="chain" id="PRO_5040903439" evidence="2">
    <location>
        <begin position="18"/>
        <end position="168"/>
    </location>
</feature>
<sequence length="168" mass="18032">MWGKIFILQFLTAAGWGLPLPAPPSGSLVDLSCIFGCPQQANPSNHNIGSVTASPKSAVEDESKLSEQVNAPLTTPTTTSALAPTTVNESNENVDTNLDDSSTSDDSSSSSSSDSDDNKTNEDTVVEPGTDLAARSLKTRVLRRRQVKRRGDYRSLTLQTFPNVRHLL</sequence>
<evidence type="ECO:0000313" key="4">
    <source>
        <dbReference type="Proteomes" id="UP001150925"/>
    </source>
</evidence>